<proteinExistence type="predicted"/>
<dbReference type="EMBL" id="FOLE01000002">
    <property type="protein sequence ID" value="SFC04248.1"/>
    <property type="molecule type" value="Genomic_DNA"/>
</dbReference>
<name>A0A1I1G349_9BACT</name>
<dbReference type="STRING" id="927664.SAMN05421780_102369"/>
<feature type="domain" description="Glycosyltransferase 2-like" evidence="1">
    <location>
        <begin position="11"/>
        <end position="175"/>
    </location>
</feature>
<dbReference type="PANTHER" id="PTHR22916:SF3">
    <property type="entry name" value="UDP-GLCNAC:BETAGAL BETA-1,3-N-ACETYLGLUCOSAMINYLTRANSFERASE-LIKE PROTEIN 1"/>
    <property type="match status" value="1"/>
</dbReference>
<dbReference type="OrthoDB" id="6307329at2"/>
<dbReference type="CDD" id="cd00761">
    <property type="entry name" value="Glyco_tranf_GTA_type"/>
    <property type="match status" value="1"/>
</dbReference>
<dbReference type="InterPro" id="IPR001173">
    <property type="entry name" value="Glyco_trans_2-like"/>
</dbReference>
<evidence type="ECO:0000259" key="1">
    <source>
        <dbReference type="Pfam" id="PF00535"/>
    </source>
</evidence>
<dbReference type="InterPro" id="IPR029044">
    <property type="entry name" value="Nucleotide-diphossugar_trans"/>
</dbReference>
<dbReference type="AlphaFoldDB" id="A0A1I1G349"/>
<accession>A0A1I1G349</accession>
<protein>
    <recommendedName>
        <fullName evidence="1">Glycosyltransferase 2-like domain-containing protein</fullName>
    </recommendedName>
</protein>
<dbReference type="RefSeq" id="WP_091509004.1">
    <property type="nucleotide sequence ID" value="NZ_FOLE01000002.1"/>
</dbReference>
<organism evidence="2 3">
    <name type="scientific">Flexibacter flexilis DSM 6793</name>
    <dbReference type="NCBI Taxonomy" id="927664"/>
    <lineage>
        <taxon>Bacteria</taxon>
        <taxon>Pseudomonadati</taxon>
        <taxon>Bacteroidota</taxon>
        <taxon>Cytophagia</taxon>
        <taxon>Cytophagales</taxon>
        <taxon>Flexibacteraceae</taxon>
        <taxon>Flexibacter</taxon>
    </lineage>
</organism>
<evidence type="ECO:0000313" key="3">
    <source>
        <dbReference type="Proteomes" id="UP000199514"/>
    </source>
</evidence>
<sequence>MTNQPNIASISVIIPVKNRAGLLEITLDNIFAQTLLPAQVIVVDDGSTDHLPQVIAKYEGRVTCIPNEGKGPGAARNTGLKIADTAFVKFFDSDDVMTKNCLQAQYEVLQKTGAPLVYSPYIHAIEQPDGSWLRQGAIVQYQPFPATQTLRACMAYNFFTVIPGFMFRREFLEKLGAWRTDITAYEDWDYLWRIGKLCPNPVHTNQAAMIYRLHGAQTTGAHFDNTQRDKEKVICLKDALAAAQDLSPLDKLALTNILWKTLKSLAHLPEYQAVLAQYDSPAMPFISLYLRLKNKLERLKTHSDWTTMHGVSNSEEVWGQYAKLL</sequence>
<dbReference type="GO" id="GO:0016758">
    <property type="term" value="F:hexosyltransferase activity"/>
    <property type="evidence" value="ECO:0007669"/>
    <property type="project" value="UniProtKB-ARBA"/>
</dbReference>
<dbReference type="Gene3D" id="3.90.550.10">
    <property type="entry name" value="Spore Coat Polysaccharide Biosynthesis Protein SpsA, Chain A"/>
    <property type="match status" value="1"/>
</dbReference>
<dbReference type="Proteomes" id="UP000199514">
    <property type="component" value="Unassembled WGS sequence"/>
</dbReference>
<reference evidence="2 3" key="1">
    <citation type="submission" date="2016-10" db="EMBL/GenBank/DDBJ databases">
        <authorList>
            <person name="de Groot N.N."/>
        </authorList>
    </citation>
    <scope>NUCLEOTIDE SEQUENCE [LARGE SCALE GENOMIC DNA]</scope>
    <source>
        <strain evidence="2 3">DSM 6793</strain>
    </source>
</reference>
<evidence type="ECO:0000313" key="2">
    <source>
        <dbReference type="EMBL" id="SFC04248.1"/>
    </source>
</evidence>
<keyword evidence="3" id="KW-1185">Reference proteome</keyword>
<dbReference type="Pfam" id="PF00535">
    <property type="entry name" value="Glycos_transf_2"/>
    <property type="match status" value="1"/>
</dbReference>
<gene>
    <name evidence="2" type="ORF">SAMN05421780_102369</name>
</gene>
<dbReference type="SUPFAM" id="SSF53448">
    <property type="entry name" value="Nucleotide-diphospho-sugar transferases"/>
    <property type="match status" value="1"/>
</dbReference>
<dbReference type="PANTHER" id="PTHR22916">
    <property type="entry name" value="GLYCOSYLTRANSFERASE"/>
    <property type="match status" value="1"/>
</dbReference>